<name>A0A502KSG3_9GAMM</name>
<feature type="domain" description="DNA-binding transcriptional repressor CapW winged helix-turn-helix" evidence="3">
    <location>
        <begin position="6"/>
        <end position="82"/>
    </location>
</feature>
<protein>
    <submittedName>
        <fullName evidence="4">WYL domain-containing protein</fullName>
    </submittedName>
</protein>
<dbReference type="AlphaFoldDB" id="A0A502KSG3"/>
<dbReference type="InterPro" id="IPR059020">
    <property type="entry name" value="CapW_CTD"/>
</dbReference>
<dbReference type="InterPro" id="IPR026881">
    <property type="entry name" value="WYL_dom"/>
</dbReference>
<evidence type="ECO:0000313" key="5">
    <source>
        <dbReference type="Proteomes" id="UP000315303"/>
    </source>
</evidence>
<dbReference type="Pfam" id="PF26107">
    <property type="entry name" value="BrxR_CTD"/>
    <property type="match status" value="1"/>
</dbReference>
<dbReference type="PANTHER" id="PTHR34580">
    <property type="match status" value="1"/>
</dbReference>
<evidence type="ECO:0000259" key="2">
    <source>
        <dbReference type="Pfam" id="PF26107"/>
    </source>
</evidence>
<dbReference type="InterPro" id="IPR059019">
    <property type="entry name" value="WHD_CapW"/>
</dbReference>
<evidence type="ECO:0000259" key="1">
    <source>
        <dbReference type="Pfam" id="PF13280"/>
    </source>
</evidence>
<reference evidence="4 5" key="1">
    <citation type="submission" date="2019-01" db="EMBL/GenBank/DDBJ databases">
        <title>Litorilituus lipolytica sp. nov., isolated from intertidal sand of the Yellow Sea in China.</title>
        <authorList>
            <person name="Liu A."/>
        </authorList>
    </citation>
    <scope>NUCLEOTIDE SEQUENCE [LARGE SCALE GENOMIC DNA]</scope>
    <source>
        <strain evidence="4 5">RZ04</strain>
    </source>
</reference>
<organism evidence="4 5">
    <name type="scientific">Litorilituus lipolyticus</name>
    <dbReference type="NCBI Taxonomy" id="2491017"/>
    <lineage>
        <taxon>Bacteria</taxon>
        <taxon>Pseudomonadati</taxon>
        <taxon>Pseudomonadota</taxon>
        <taxon>Gammaproteobacteria</taxon>
        <taxon>Alteromonadales</taxon>
        <taxon>Colwelliaceae</taxon>
        <taxon>Litorilituus</taxon>
    </lineage>
</organism>
<feature type="domain" description="WYL" evidence="1">
    <location>
        <begin position="118"/>
        <end position="185"/>
    </location>
</feature>
<dbReference type="PROSITE" id="PS52050">
    <property type="entry name" value="WYL"/>
    <property type="match status" value="1"/>
</dbReference>
<dbReference type="Pfam" id="PF26109">
    <property type="entry name" value="WHD_BrxR"/>
    <property type="match status" value="1"/>
</dbReference>
<dbReference type="RefSeq" id="WP_140604596.1">
    <property type="nucleotide sequence ID" value="NZ_SAWY01000036.1"/>
</dbReference>
<evidence type="ECO:0000259" key="3">
    <source>
        <dbReference type="Pfam" id="PF26109"/>
    </source>
</evidence>
<dbReference type="InterPro" id="IPR016634">
    <property type="entry name" value="CapW-like"/>
</dbReference>
<dbReference type="OrthoDB" id="6400324at2"/>
<accession>A0A502KSG3</accession>
<dbReference type="Proteomes" id="UP000315303">
    <property type="component" value="Unassembled WGS sequence"/>
</dbReference>
<dbReference type="InterPro" id="IPR051534">
    <property type="entry name" value="CBASS_pafABC_assoc_protein"/>
</dbReference>
<comment type="caution">
    <text evidence="4">The sequence shown here is derived from an EMBL/GenBank/DDBJ whole genome shotgun (WGS) entry which is preliminary data.</text>
</comment>
<dbReference type="EMBL" id="SAWY01000036">
    <property type="protein sequence ID" value="TPH13269.1"/>
    <property type="molecule type" value="Genomic_DNA"/>
</dbReference>
<feature type="domain" description="DNA-binding transcriptional repressor CapW C-terminal dimerisation" evidence="2">
    <location>
        <begin position="205"/>
        <end position="273"/>
    </location>
</feature>
<evidence type="ECO:0000313" key="4">
    <source>
        <dbReference type="EMBL" id="TPH13269.1"/>
    </source>
</evidence>
<sequence>MKDTIKERLKFLELCLLLLGQFRKNYLDLFFGIKRAQQTKDIKAYEEECIGNIRYCDKLKRFLPTDVFEPKLLPTESHELLAYQKYVEDLIASKGEESPFHQIEYISQPFLTSPNIEIWGQLNRAITRKLVLSINYSGLRKKETTYSIQPLALVHNGFRWHVRAFVVGEDRYRDFVLSRINQYQVAEIEYYNYGALENDDKWNSTVELVFKPHPKLTPEQAISVEEDYGMTDGKKVVECKLCNIQHLLKLTRTGLDIEQREAHLFPIVLEYKDNQELTNILFELKKKRLL</sequence>
<gene>
    <name evidence="4" type="ORF">EPA86_13830</name>
</gene>
<dbReference type="Pfam" id="PF13280">
    <property type="entry name" value="WYL"/>
    <property type="match status" value="1"/>
</dbReference>
<proteinExistence type="predicted"/>
<dbReference type="PIRSF" id="PIRSF015558">
    <property type="entry name" value="Txn_reg_DeoR_prd"/>
    <property type="match status" value="1"/>
</dbReference>
<keyword evidence="5" id="KW-1185">Reference proteome</keyword>
<dbReference type="PANTHER" id="PTHR34580:SF3">
    <property type="entry name" value="PROTEIN PAFB"/>
    <property type="match status" value="1"/>
</dbReference>